<evidence type="ECO:0000256" key="2">
    <source>
        <dbReference type="SAM" id="Phobius"/>
    </source>
</evidence>
<feature type="compositionally biased region" description="Acidic residues" evidence="1">
    <location>
        <begin position="126"/>
        <end position="140"/>
    </location>
</feature>
<sequence length="140" mass="14767">MENSVANAVGPLVVSLLAEKAFGYTFGSNGDNTSRDIPSAEALGKAMAATICIPWVVCFVAYTTLHWSYPRDIRSLQRRKAREAEAAAQEAAPTRAAEAAEAQEVALAKVAQEAAAVGNAVGRESGDEEDKNLDEESLAV</sequence>
<evidence type="ECO:0000313" key="3">
    <source>
        <dbReference type="EMBL" id="CAD9544062.1"/>
    </source>
</evidence>
<feature type="region of interest" description="Disordered" evidence="1">
    <location>
        <begin position="118"/>
        <end position="140"/>
    </location>
</feature>
<gene>
    <name evidence="3" type="ORF">BRAN1462_LOCUS16788</name>
</gene>
<keyword evidence="2" id="KW-1133">Transmembrane helix</keyword>
<dbReference type="AlphaFoldDB" id="A0A7S2JE24"/>
<protein>
    <submittedName>
        <fullName evidence="3">Uncharacterized protein</fullName>
    </submittedName>
</protein>
<organism evidence="3">
    <name type="scientific">Zooxanthella nutricula</name>
    <dbReference type="NCBI Taxonomy" id="1333877"/>
    <lineage>
        <taxon>Eukaryota</taxon>
        <taxon>Sar</taxon>
        <taxon>Alveolata</taxon>
        <taxon>Dinophyceae</taxon>
        <taxon>Peridiniales</taxon>
        <taxon>Peridiniales incertae sedis</taxon>
        <taxon>Zooxanthella</taxon>
    </lineage>
</organism>
<dbReference type="EMBL" id="HBGW01026388">
    <property type="protein sequence ID" value="CAD9544062.1"/>
    <property type="molecule type" value="Transcribed_RNA"/>
</dbReference>
<keyword evidence="2" id="KW-0812">Transmembrane</keyword>
<proteinExistence type="predicted"/>
<accession>A0A7S2JE24</accession>
<name>A0A7S2JE24_9DINO</name>
<reference evidence="3" key="1">
    <citation type="submission" date="2021-01" db="EMBL/GenBank/DDBJ databases">
        <authorList>
            <person name="Corre E."/>
            <person name="Pelletier E."/>
            <person name="Niang G."/>
            <person name="Scheremetjew M."/>
            <person name="Finn R."/>
            <person name="Kale V."/>
            <person name="Holt S."/>
            <person name="Cochrane G."/>
            <person name="Meng A."/>
            <person name="Brown T."/>
            <person name="Cohen L."/>
        </authorList>
    </citation>
    <scope>NUCLEOTIDE SEQUENCE</scope>
    <source>
        <strain evidence="3">RCC3387</strain>
    </source>
</reference>
<feature type="transmembrane region" description="Helical" evidence="2">
    <location>
        <begin position="47"/>
        <end position="69"/>
    </location>
</feature>
<evidence type="ECO:0000256" key="1">
    <source>
        <dbReference type="SAM" id="MobiDB-lite"/>
    </source>
</evidence>
<keyword evidence="2" id="KW-0472">Membrane</keyword>